<dbReference type="AlphaFoldDB" id="A0A4R6WV66"/>
<keyword evidence="2" id="KW-1185">Reference proteome</keyword>
<dbReference type="OrthoDB" id="179504at2"/>
<organism evidence="1 2">
    <name type="scientific">Dongia mobilis</name>
    <dbReference type="NCBI Taxonomy" id="578943"/>
    <lineage>
        <taxon>Bacteria</taxon>
        <taxon>Pseudomonadati</taxon>
        <taxon>Pseudomonadota</taxon>
        <taxon>Alphaproteobacteria</taxon>
        <taxon>Rhodospirillales</taxon>
        <taxon>Dongiaceae</taxon>
        <taxon>Dongia</taxon>
    </lineage>
</organism>
<dbReference type="Proteomes" id="UP000295783">
    <property type="component" value="Unassembled WGS sequence"/>
</dbReference>
<dbReference type="EMBL" id="SNYW01000007">
    <property type="protein sequence ID" value="TDQ82972.1"/>
    <property type="molecule type" value="Genomic_DNA"/>
</dbReference>
<accession>A0A4R6WV66</accession>
<gene>
    <name evidence="1" type="ORF">A8950_1254</name>
</gene>
<name>A0A4R6WV66_9PROT</name>
<protein>
    <submittedName>
        <fullName evidence="1">Uncharacterized protein</fullName>
    </submittedName>
</protein>
<comment type="caution">
    <text evidence="1">The sequence shown here is derived from an EMBL/GenBank/DDBJ whole genome shotgun (WGS) entry which is preliminary data.</text>
</comment>
<evidence type="ECO:0000313" key="2">
    <source>
        <dbReference type="Proteomes" id="UP000295783"/>
    </source>
</evidence>
<evidence type="ECO:0000313" key="1">
    <source>
        <dbReference type="EMBL" id="TDQ82972.1"/>
    </source>
</evidence>
<reference evidence="1 2" key="1">
    <citation type="submission" date="2019-03" db="EMBL/GenBank/DDBJ databases">
        <title>Genomic Encyclopedia of Type Strains, Phase III (KMG-III): the genomes of soil and plant-associated and newly described type strains.</title>
        <authorList>
            <person name="Whitman W."/>
        </authorList>
    </citation>
    <scope>NUCLEOTIDE SEQUENCE [LARGE SCALE GENOMIC DNA]</scope>
    <source>
        <strain evidence="1 2">CGMCC 1.7660</strain>
    </source>
</reference>
<dbReference type="RefSeq" id="WP_133612769.1">
    <property type="nucleotide sequence ID" value="NZ_SNYW01000007.1"/>
</dbReference>
<proteinExistence type="predicted"/>
<sequence>MINPRQLAGFVVAPVLAAFALTVPSALGNEFELGGNTTASQVLPANVIAGRHYRIADKVVSDGLLYTYTVESEFGTFRPTGNYALQKILTEIQVIAALQEISRTEAFADSVLHAAKSPLRFGASMITDPVDTVTGIPRGLFSIFENVAESATSDANPSEDARIKQALMVSSWKREYCAEMGCDVYSSNKVLQEELNRIGWAAAIGGLAVSGATTAASGGAVMAFSLVRTSDQLNEALRSEPPSRLRIINEGKLHGLGVPDELAQKFLDHPAYTPRHATLIVSALEALQGVKGIERYLELCLRAQDEVGANFYQNSAEILRGYHLSAARLVELMPLLGIAAASAENGRIVISLAWDNGVYDPAIAQRIDYGRQEFEKAGFRQGFDIWTTGTASPRLKAELAKRGFALTDFVGRKVPITQ</sequence>